<feature type="transmembrane region" description="Helical" evidence="1">
    <location>
        <begin position="46"/>
        <end position="66"/>
    </location>
</feature>
<gene>
    <name evidence="2" type="ORF">HMPREF1767_01162</name>
</gene>
<proteinExistence type="predicted"/>
<organism evidence="2">
    <name type="scientific">Fusobacterium nucleatum CTI-6</name>
    <dbReference type="NCBI Taxonomy" id="1316587"/>
    <lineage>
        <taxon>Bacteria</taxon>
        <taxon>Fusobacteriati</taxon>
        <taxon>Fusobacteriota</taxon>
        <taxon>Fusobacteriia</taxon>
        <taxon>Fusobacteriales</taxon>
        <taxon>Fusobacteriaceae</taxon>
        <taxon>Fusobacterium</taxon>
    </lineage>
</organism>
<keyword evidence="1" id="KW-1133">Transmembrane helix</keyword>
<comment type="caution">
    <text evidence="2">The sequence shown here is derived from an EMBL/GenBank/DDBJ whole genome shotgun (WGS) entry which is preliminary data.</text>
</comment>
<protein>
    <submittedName>
        <fullName evidence="2">Uncharacterized protein</fullName>
    </submittedName>
</protein>
<keyword evidence="1" id="KW-0812">Transmembrane</keyword>
<dbReference type="PATRIC" id="fig|1316587.3.peg.1157"/>
<dbReference type="AlphaFoldDB" id="U7TU77"/>
<feature type="transmembrane region" description="Helical" evidence="1">
    <location>
        <begin position="21"/>
        <end position="40"/>
    </location>
</feature>
<evidence type="ECO:0000256" key="1">
    <source>
        <dbReference type="SAM" id="Phobius"/>
    </source>
</evidence>
<evidence type="ECO:0000313" key="2">
    <source>
        <dbReference type="EMBL" id="ERT47893.1"/>
    </source>
</evidence>
<sequence>MIEIKEQQGEIEISKSHLRHVNFYKMYTLFCILLISFITLKLMGIFFNPLTILFIIGYIYLLLFTVSNEKIIVREDYLLIQALRNNKKVLYSKKIFLNEIEKIYFKDTFGISLILDPGIINYLINSRQKFIKIETDKKVYSYGLFIEYNDFLKIDLILQAKIKEYKDKEIMANEVKRKKEELLDIYSLGIEKRYKKILNTILDEEKLFLSKKDDCYIIDVVSEIRKDLEEIDFYIFYVNYLSKKEYENKKVLVGYNGSDEKEVTITKLKEDINEIRDNRSTFKKIKLHS</sequence>
<dbReference type="EMBL" id="AXNV01000009">
    <property type="protein sequence ID" value="ERT47893.1"/>
    <property type="molecule type" value="Genomic_DNA"/>
</dbReference>
<reference evidence="2" key="1">
    <citation type="submission" date="2013-10" db="EMBL/GenBank/DDBJ databases">
        <title>The Genome Sequence of Fusobacterium nucleatum CTI-6.</title>
        <authorList>
            <consortium name="The Broad Institute Genomics Platform"/>
            <person name="Earl A."/>
            <person name="Ward D."/>
            <person name="Feldgarden M."/>
            <person name="Gevers D."/>
            <person name="Kostic A."/>
            <person name="Garrett W."/>
            <person name="Young S.K."/>
            <person name="Zeng Q."/>
            <person name="Gargeya S."/>
            <person name="Fitzgerald M."/>
            <person name="Abouelleil A."/>
            <person name="Alvarado L."/>
            <person name="Berlin A.M."/>
            <person name="Chapman S.B."/>
            <person name="Gainer-Dewar J."/>
            <person name="Goldberg J."/>
            <person name="Gnerre S."/>
            <person name="Griggs A."/>
            <person name="Gujja S."/>
            <person name="Hansen M."/>
            <person name="Howarth C."/>
            <person name="Imamovic A."/>
            <person name="Ireland A."/>
            <person name="Larimer J."/>
            <person name="McCowan C."/>
            <person name="Murphy C."/>
            <person name="Pearson M."/>
            <person name="Poon T.W."/>
            <person name="Priest M."/>
            <person name="Roberts A."/>
            <person name="Saif S."/>
            <person name="Shea T."/>
            <person name="Sykes S."/>
            <person name="Wortman J."/>
            <person name="Nusbaum C."/>
            <person name="Birren B."/>
        </authorList>
    </citation>
    <scope>NUCLEOTIDE SEQUENCE [LARGE SCALE GENOMIC DNA]</scope>
    <source>
        <strain evidence="2">CTI-6</strain>
    </source>
</reference>
<accession>U7TU77</accession>
<keyword evidence="1" id="KW-0472">Membrane</keyword>
<name>U7TU77_FUSNU</name>